<feature type="coiled-coil region" evidence="1">
    <location>
        <begin position="43"/>
        <end position="70"/>
    </location>
</feature>
<organism evidence="2">
    <name type="scientific">Nicotiana tabacum</name>
    <name type="common">Common tobacco</name>
    <dbReference type="NCBI Taxonomy" id="4097"/>
    <lineage>
        <taxon>Eukaryota</taxon>
        <taxon>Viridiplantae</taxon>
        <taxon>Streptophyta</taxon>
        <taxon>Embryophyta</taxon>
        <taxon>Tracheophyta</taxon>
        <taxon>Spermatophyta</taxon>
        <taxon>Magnoliopsida</taxon>
        <taxon>eudicotyledons</taxon>
        <taxon>Gunneridae</taxon>
        <taxon>Pentapetalae</taxon>
        <taxon>asterids</taxon>
        <taxon>lamiids</taxon>
        <taxon>Solanales</taxon>
        <taxon>Solanaceae</taxon>
        <taxon>Nicotianoideae</taxon>
        <taxon>Nicotianeae</taxon>
        <taxon>Nicotiana</taxon>
    </lineage>
</organism>
<dbReference type="RefSeq" id="XP_016439293.1">
    <property type="nucleotide sequence ID" value="XM_016583807.1"/>
</dbReference>
<name>A0A1S3XHC0_TOBAC</name>
<dbReference type="AlphaFoldDB" id="A0A1S3XHC0"/>
<protein>
    <submittedName>
        <fullName evidence="2">Uncharacterized protein</fullName>
    </submittedName>
</protein>
<proteinExistence type="predicted"/>
<dbReference type="PaxDb" id="4097-A0A1S3XHC0"/>
<dbReference type="KEGG" id="nta:107765188"/>
<evidence type="ECO:0000256" key="1">
    <source>
        <dbReference type="SAM" id="Coils"/>
    </source>
</evidence>
<evidence type="ECO:0000313" key="2">
    <source>
        <dbReference type="RefSeq" id="XP_016439293.1"/>
    </source>
</evidence>
<accession>A0A1S3XHC0</accession>
<sequence>MGIASYLRSLVIEEDQAVMNAVEAACLFNKAQHAPNQALVLHHEAFLRIREEHEAEVRNLTEKSDTYKLLSEKLQTDLVTDRDEHAEMAEQVR</sequence>
<gene>
    <name evidence="2" type="primary">LOC107765188</name>
</gene>
<keyword evidence="1" id="KW-0175">Coiled coil</keyword>
<reference evidence="2" key="1">
    <citation type="submission" date="2025-08" db="UniProtKB">
        <authorList>
            <consortium name="RefSeq"/>
        </authorList>
    </citation>
    <scope>IDENTIFICATION</scope>
</reference>
<dbReference type="OrthoDB" id="1243099at2759"/>